<name>L1J137_GUITC</name>
<protein>
    <submittedName>
        <fullName evidence="3 4">Uncharacterized protein</fullName>
    </submittedName>
</protein>
<dbReference type="RefSeq" id="XP_005829223.1">
    <property type="nucleotide sequence ID" value="XM_005829166.1"/>
</dbReference>
<gene>
    <name evidence="3" type="ORF">GUITHDRAFT_111804</name>
</gene>
<evidence type="ECO:0000313" key="3">
    <source>
        <dbReference type="EMBL" id="EKX42243.1"/>
    </source>
</evidence>
<evidence type="ECO:0000256" key="1">
    <source>
        <dbReference type="SAM" id="Coils"/>
    </source>
</evidence>
<keyword evidence="1" id="KW-0175">Coiled coil</keyword>
<dbReference type="EMBL" id="JH993018">
    <property type="protein sequence ID" value="EKX42243.1"/>
    <property type="molecule type" value="Genomic_DNA"/>
</dbReference>
<sequence length="401" mass="44614">MAALPSPPQVAGQQAPQEAAHEVAHDAERAHPSSFSLESAHEYAGQAVPPLNGGEGVLSDGQAEDAKVDGDGTRVKSKSWNTSADIRLMHSANEPTARAIFKGFLENEDKIDSPARGPLNEQFWVTVAGIFNDPGYAPSNKYPQDRIVSSLRPDMIPDPRDATYLRAQFRKLCSAYLSAREWYERDARGDAHFYEYCHSGNQSKKDSKTGQTRNNRVIYYFHLLYKDDPNFQSIARVYQNSARRSGASEKNGSISDNAESGHNAGIQSHSSGGRGLMPVSSTISCAPADFATEGRMQRLSSMHAQDMNVKCAKSMEEALGVLRELVAERQSKKRLRESRESIRKSSEITDAVTRLQMQLRELRQDLAVENLETEERKILEKQKQLALSQIQKLQLELESTT</sequence>
<feature type="compositionally biased region" description="Polar residues" evidence="2">
    <location>
        <begin position="242"/>
        <end position="271"/>
    </location>
</feature>
<dbReference type="Proteomes" id="UP000011087">
    <property type="component" value="Unassembled WGS sequence"/>
</dbReference>
<evidence type="ECO:0000313" key="4">
    <source>
        <dbReference type="EnsemblProtists" id="EKX42243"/>
    </source>
</evidence>
<feature type="region of interest" description="Disordered" evidence="2">
    <location>
        <begin position="1"/>
        <end position="77"/>
    </location>
</feature>
<reference evidence="4" key="3">
    <citation type="submission" date="2016-03" db="UniProtKB">
        <authorList>
            <consortium name="EnsemblProtists"/>
        </authorList>
    </citation>
    <scope>IDENTIFICATION</scope>
</reference>
<dbReference type="EnsemblProtists" id="EKX42243">
    <property type="protein sequence ID" value="EKX42243"/>
    <property type="gene ID" value="GUITHDRAFT_111804"/>
</dbReference>
<feature type="region of interest" description="Disordered" evidence="2">
    <location>
        <begin position="242"/>
        <end position="276"/>
    </location>
</feature>
<accession>L1J137</accession>
<reference evidence="3 5" key="1">
    <citation type="journal article" date="2012" name="Nature">
        <title>Algal genomes reveal evolutionary mosaicism and the fate of nucleomorphs.</title>
        <authorList>
            <consortium name="DOE Joint Genome Institute"/>
            <person name="Curtis B.A."/>
            <person name="Tanifuji G."/>
            <person name="Burki F."/>
            <person name="Gruber A."/>
            <person name="Irimia M."/>
            <person name="Maruyama S."/>
            <person name="Arias M.C."/>
            <person name="Ball S.G."/>
            <person name="Gile G.H."/>
            <person name="Hirakawa Y."/>
            <person name="Hopkins J.F."/>
            <person name="Kuo A."/>
            <person name="Rensing S.A."/>
            <person name="Schmutz J."/>
            <person name="Symeonidi A."/>
            <person name="Elias M."/>
            <person name="Eveleigh R.J."/>
            <person name="Herman E.K."/>
            <person name="Klute M.J."/>
            <person name="Nakayama T."/>
            <person name="Obornik M."/>
            <person name="Reyes-Prieto A."/>
            <person name="Armbrust E.V."/>
            <person name="Aves S.J."/>
            <person name="Beiko R.G."/>
            <person name="Coutinho P."/>
            <person name="Dacks J.B."/>
            <person name="Durnford D.G."/>
            <person name="Fast N.M."/>
            <person name="Green B.R."/>
            <person name="Grisdale C.J."/>
            <person name="Hempel F."/>
            <person name="Henrissat B."/>
            <person name="Hoppner M.P."/>
            <person name="Ishida K."/>
            <person name="Kim E."/>
            <person name="Koreny L."/>
            <person name="Kroth P.G."/>
            <person name="Liu Y."/>
            <person name="Malik S.B."/>
            <person name="Maier U.G."/>
            <person name="McRose D."/>
            <person name="Mock T."/>
            <person name="Neilson J.A."/>
            <person name="Onodera N.T."/>
            <person name="Poole A.M."/>
            <person name="Pritham E.J."/>
            <person name="Richards T.A."/>
            <person name="Rocap G."/>
            <person name="Roy S.W."/>
            <person name="Sarai C."/>
            <person name="Schaack S."/>
            <person name="Shirato S."/>
            <person name="Slamovits C.H."/>
            <person name="Spencer D.F."/>
            <person name="Suzuki S."/>
            <person name="Worden A.Z."/>
            <person name="Zauner S."/>
            <person name="Barry K."/>
            <person name="Bell C."/>
            <person name="Bharti A.K."/>
            <person name="Crow J.A."/>
            <person name="Grimwood J."/>
            <person name="Kramer R."/>
            <person name="Lindquist E."/>
            <person name="Lucas S."/>
            <person name="Salamov A."/>
            <person name="McFadden G.I."/>
            <person name="Lane C.E."/>
            <person name="Keeling P.J."/>
            <person name="Gray M.W."/>
            <person name="Grigoriev I.V."/>
            <person name="Archibald J.M."/>
        </authorList>
    </citation>
    <scope>NUCLEOTIDE SEQUENCE</scope>
    <source>
        <strain evidence="3 5">CCMP2712</strain>
    </source>
</reference>
<dbReference type="GeneID" id="17298929"/>
<feature type="compositionally biased region" description="Basic and acidic residues" evidence="2">
    <location>
        <begin position="64"/>
        <end position="74"/>
    </location>
</feature>
<feature type="compositionally biased region" description="Basic and acidic residues" evidence="2">
    <location>
        <begin position="19"/>
        <end position="31"/>
    </location>
</feature>
<reference evidence="5" key="2">
    <citation type="submission" date="2012-11" db="EMBL/GenBank/DDBJ databases">
        <authorList>
            <person name="Kuo A."/>
            <person name="Curtis B.A."/>
            <person name="Tanifuji G."/>
            <person name="Burki F."/>
            <person name="Gruber A."/>
            <person name="Irimia M."/>
            <person name="Maruyama S."/>
            <person name="Arias M.C."/>
            <person name="Ball S.G."/>
            <person name="Gile G.H."/>
            <person name="Hirakawa Y."/>
            <person name="Hopkins J.F."/>
            <person name="Rensing S.A."/>
            <person name="Schmutz J."/>
            <person name="Symeonidi A."/>
            <person name="Elias M."/>
            <person name="Eveleigh R.J."/>
            <person name="Herman E.K."/>
            <person name="Klute M.J."/>
            <person name="Nakayama T."/>
            <person name="Obornik M."/>
            <person name="Reyes-Prieto A."/>
            <person name="Armbrust E.V."/>
            <person name="Aves S.J."/>
            <person name="Beiko R.G."/>
            <person name="Coutinho P."/>
            <person name="Dacks J.B."/>
            <person name="Durnford D.G."/>
            <person name="Fast N.M."/>
            <person name="Green B.R."/>
            <person name="Grisdale C."/>
            <person name="Hempe F."/>
            <person name="Henrissat B."/>
            <person name="Hoppner M.P."/>
            <person name="Ishida K.-I."/>
            <person name="Kim E."/>
            <person name="Koreny L."/>
            <person name="Kroth P.G."/>
            <person name="Liu Y."/>
            <person name="Malik S.-B."/>
            <person name="Maier U.G."/>
            <person name="McRose D."/>
            <person name="Mock T."/>
            <person name="Neilson J.A."/>
            <person name="Onodera N.T."/>
            <person name="Poole A.M."/>
            <person name="Pritham E.J."/>
            <person name="Richards T.A."/>
            <person name="Rocap G."/>
            <person name="Roy S.W."/>
            <person name="Sarai C."/>
            <person name="Schaack S."/>
            <person name="Shirato S."/>
            <person name="Slamovits C.H."/>
            <person name="Spencer D.F."/>
            <person name="Suzuki S."/>
            <person name="Worden A.Z."/>
            <person name="Zauner S."/>
            <person name="Barry K."/>
            <person name="Bell C."/>
            <person name="Bharti A.K."/>
            <person name="Crow J.A."/>
            <person name="Grimwood J."/>
            <person name="Kramer R."/>
            <person name="Lindquist E."/>
            <person name="Lucas S."/>
            <person name="Salamov A."/>
            <person name="McFadden G.I."/>
            <person name="Lane C.E."/>
            <person name="Keeling P.J."/>
            <person name="Gray M.W."/>
            <person name="Grigoriev I.V."/>
            <person name="Archibald J.M."/>
        </authorList>
    </citation>
    <scope>NUCLEOTIDE SEQUENCE</scope>
    <source>
        <strain evidence="5">CCMP2712</strain>
    </source>
</reference>
<proteinExistence type="predicted"/>
<evidence type="ECO:0000256" key="2">
    <source>
        <dbReference type="SAM" id="MobiDB-lite"/>
    </source>
</evidence>
<keyword evidence="5" id="KW-1185">Reference proteome</keyword>
<organism evidence="3">
    <name type="scientific">Guillardia theta (strain CCMP2712)</name>
    <name type="common">Cryptophyte</name>
    <dbReference type="NCBI Taxonomy" id="905079"/>
    <lineage>
        <taxon>Eukaryota</taxon>
        <taxon>Cryptophyceae</taxon>
        <taxon>Pyrenomonadales</taxon>
        <taxon>Geminigeraceae</taxon>
        <taxon>Guillardia</taxon>
    </lineage>
</organism>
<feature type="coiled-coil region" evidence="1">
    <location>
        <begin position="345"/>
        <end position="396"/>
    </location>
</feature>
<evidence type="ECO:0000313" key="5">
    <source>
        <dbReference type="Proteomes" id="UP000011087"/>
    </source>
</evidence>
<dbReference type="AlphaFoldDB" id="L1J137"/>
<dbReference type="PaxDb" id="55529-EKX42243"/>
<dbReference type="HOGENOM" id="CLU_687844_0_0_1"/>
<dbReference type="KEGG" id="gtt:GUITHDRAFT_111804"/>